<reference evidence="7 10" key="2">
    <citation type="submission" date="2018-07" db="EMBL/GenBank/DDBJ databases">
        <title>The molecular basis for the intramolecular migration of carboxyl group in the catabolism of para-hydroxybenzoate via gentisate.</title>
        <authorList>
            <person name="Zhao H."/>
            <person name="Xu Y."/>
            <person name="Lin S."/>
            <person name="Spain J.C."/>
            <person name="Zhou N.-Y."/>
        </authorList>
    </citation>
    <scope>NUCLEOTIDE SEQUENCE [LARGE SCALE GENOMIC DNA]</scope>
    <source>
        <strain evidence="7 10">PHB-7a</strain>
    </source>
</reference>
<dbReference type="PANTHER" id="PTHR30001">
    <property type="entry name" value="RIBONUCLEASE"/>
    <property type="match status" value="1"/>
</dbReference>
<dbReference type="GO" id="GO:0006364">
    <property type="term" value="P:rRNA processing"/>
    <property type="evidence" value="ECO:0007669"/>
    <property type="project" value="TreeGrafter"/>
</dbReference>
<evidence type="ECO:0000256" key="3">
    <source>
        <dbReference type="ARBA" id="ARBA00022801"/>
    </source>
</evidence>
<evidence type="ECO:0000256" key="4">
    <source>
        <dbReference type="ARBA" id="ARBA00022842"/>
    </source>
</evidence>
<feature type="domain" description="S1 motif" evidence="6">
    <location>
        <begin position="51"/>
        <end position="128"/>
    </location>
</feature>
<keyword evidence="10" id="KW-1185">Reference proteome</keyword>
<comment type="cofactor">
    <cofactor evidence="1">
        <name>Mg(2+)</name>
        <dbReference type="ChEBI" id="CHEBI:18420"/>
    </cofactor>
</comment>
<dbReference type="GO" id="GO:0046872">
    <property type="term" value="F:metal ion binding"/>
    <property type="evidence" value="ECO:0007669"/>
    <property type="project" value="UniProtKB-KW"/>
</dbReference>
<evidence type="ECO:0000256" key="1">
    <source>
        <dbReference type="ARBA" id="ARBA00001946"/>
    </source>
</evidence>
<dbReference type="Proteomes" id="UP000260457">
    <property type="component" value="Chromosome"/>
</dbReference>
<dbReference type="InterPro" id="IPR012340">
    <property type="entry name" value="NA-bd_OB-fold"/>
</dbReference>
<dbReference type="Pfam" id="PF10150">
    <property type="entry name" value="RNase_E_G"/>
    <property type="match status" value="1"/>
</dbReference>
<evidence type="ECO:0000259" key="6">
    <source>
        <dbReference type="PROSITE" id="PS50126"/>
    </source>
</evidence>
<dbReference type="Gene3D" id="3.40.1260.20">
    <property type="entry name" value="Ribonuclease E, catalytic domain"/>
    <property type="match status" value="1"/>
</dbReference>
<name>A0AAX0S7F4_9BACI</name>
<gene>
    <name evidence="8" type="ORF">CN689_03920</name>
    <name evidence="7" type="ORF">DTO10_04390</name>
</gene>
<dbReference type="InterPro" id="IPR004659">
    <property type="entry name" value="RNase_E/G"/>
</dbReference>
<dbReference type="InterPro" id="IPR019307">
    <property type="entry name" value="RNA-bd_AU-1/RNase_E/G"/>
</dbReference>
<proteinExistence type="predicted"/>
<keyword evidence="3" id="KW-0378">Hydrolase</keyword>
<accession>A0AAX0S7F4</accession>
<evidence type="ECO:0000313" key="9">
    <source>
        <dbReference type="Proteomes" id="UP000220106"/>
    </source>
</evidence>
<evidence type="ECO:0000313" key="7">
    <source>
        <dbReference type="EMBL" id="AXN37727.1"/>
    </source>
</evidence>
<dbReference type="SMART" id="SM00316">
    <property type="entry name" value="S1"/>
    <property type="match status" value="1"/>
</dbReference>
<dbReference type="CDD" id="cd04453">
    <property type="entry name" value="S1_RNase_E"/>
    <property type="match status" value="1"/>
</dbReference>
<organism evidence="8 9">
    <name type="scientific">Peribacillus butanolivorans</name>
    <dbReference type="NCBI Taxonomy" id="421767"/>
    <lineage>
        <taxon>Bacteria</taxon>
        <taxon>Bacillati</taxon>
        <taxon>Bacillota</taxon>
        <taxon>Bacilli</taxon>
        <taxon>Bacillales</taxon>
        <taxon>Bacillaceae</taxon>
        <taxon>Peribacillus</taxon>
    </lineage>
</organism>
<reference evidence="8 9" key="1">
    <citation type="submission" date="2017-09" db="EMBL/GenBank/DDBJ databases">
        <title>Large-scale bioinformatics analysis of Bacillus genomes uncovers conserved roles of natural products in bacterial physiology.</title>
        <authorList>
            <consortium name="Agbiome Team Llc"/>
            <person name="Bleich R.M."/>
            <person name="Kirk G.J."/>
            <person name="Santa Maria K.C."/>
            <person name="Allen S.E."/>
            <person name="Farag S."/>
            <person name="Shank E.A."/>
            <person name="Bowers A."/>
        </authorList>
    </citation>
    <scope>NUCLEOTIDE SEQUENCE [LARGE SCALE GENOMIC DNA]</scope>
    <source>
        <strain evidence="8 9">AFS003229</strain>
    </source>
</reference>
<evidence type="ECO:0000256" key="2">
    <source>
        <dbReference type="ARBA" id="ARBA00022723"/>
    </source>
</evidence>
<dbReference type="SUPFAM" id="SSF50249">
    <property type="entry name" value="Nucleic acid-binding proteins"/>
    <property type="match status" value="1"/>
</dbReference>
<keyword evidence="5" id="KW-0694">RNA-binding</keyword>
<dbReference type="GO" id="GO:0016787">
    <property type="term" value="F:hydrolase activity"/>
    <property type="evidence" value="ECO:0007669"/>
    <property type="project" value="UniProtKB-KW"/>
</dbReference>
<dbReference type="EMBL" id="NUEQ01000008">
    <property type="protein sequence ID" value="PEJ36605.1"/>
    <property type="molecule type" value="Genomic_DNA"/>
</dbReference>
<dbReference type="GO" id="GO:0005737">
    <property type="term" value="C:cytoplasm"/>
    <property type="evidence" value="ECO:0007669"/>
    <property type="project" value="TreeGrafter"/>
</dbReference>
<dbReference type="GO" id="GO:0004540">
    <property type="term" value="F:RNA nuclease activity"/>
    <property type="evidence" value="ECO:0007669"/>
    <property type="project" value="InterPro"/>
</dbReference>
<dbReference type="Gene3D" id="2.40.50.140">
    <property type="entry name" value="Nucleic acid-binding proteins"/>
    <property type="match status" value="1"/>
</dbReference>
<evidence type="ECO:0000313" key="10">
    <source>
        <dbReference type="Proteomes" id="UP000260457"/>
    </source>
</evidence>
<sequence length="502" mass="57104">MISFLQIEERIFLMKKMIANLSSREKRVAVLENDVLRKIEIMPPHQCSTVGNIYLGKVTKVLPGMDAVFIDYGVDKNGFLHRDEIPSFQLTKRDGKAAIGQYVRQGEKLLVQVTRDETGKKGAKLTGLIEFSTDSLVYIHGIDYVGVSKKFKNEHLQKQWRETAVQFKQPNEGLIVRTSMENESETVFLNRLSSLRQLYKNLELKAASLKAPALLYERDNFLEMIISEMSRTGSGELAIDDFEAYQELKKWIQENGKEWILSYETGPKDIFSERNVDGQVEKVMKKIVWLDNGGYLIFEETEAFTVIDVNSGKFTGKVEKEATLFAVNQAAAKEVARQLRLRNISGIILIDFINMEKPQHKLEIIDIVKKEVARDEMRVQVIGFTELGILQVTRKRTSPSLSEILTIPCPVCSGSGKVESAETVAFRLERELLEHRKADDEAVWVEVSKAVADVLLGENESYRPTLEELISKKLFLSFVSGSINTYSIKRFGSIQEIERAFK</sequence>
<dbReference type="PANTHER" id="PTHR30001:SF0">
    <property type="entry name" value="RIBONUCLEASE G"/>
    <property type="match status" value="1"/>
</dbReference>
<dbReference type="KEGG" id="pbut:DTO10_04390"/>
<dbReference type="EMBL" id="CP030926">
    <property type="protein sequence ID" value="AXN37727.1"/>
    <property type="molecule type" value="Genomic_DNA"/>
</dbReference>
<protein>
    <submittedName>
        <fullName evidence="8">Ribonuclease E/G</fullName>
    </submittedName>
    <submittedName>
        <fullName evidence="7">S1 RNA-binding domain-containing protein</fullName>
    </submittedName>
</protein>
<dbReference type="PROSITE" id="PS50126">
    <property type="entry name" value="S1"/>
    <property type="match status" value="1"/>
</dbReference>
<keyword evidence="4" id="KW-0460">Magnesium</keyword>
<dbReference type="NCBIfam" id="TIGR00757">
    <property type="entry name" value="RNaseEG"/>
    <property type="match status" value="1"/>
</dbReference>
<evidence type="ECO:0000313" key="8">
    <source>
        <dbReference type="EMBL" id="PEJ36605.1"/>
    </source>
</evidence>
<evidence type="ECO:0000256" key="5">
    <source>
        <dbReference type="ARBA" id="ARBA00022884"/>
    </source>
</evidence>
<dbReference type="GO" id="GO:0003723">
    <property type="term" value="F:RNA binding"/>
    <property type="evidence" value="ECO:0007669"/>
    <property type="project" value="UniProtKB-KW"/>
</dbReference>
<dbReference type="InterPro" id="IPR003029">
    <property type="entry name" value="S1_domain"/>
</dbReference>
<keyword evidence="2" id="KW-0479">Metal-binding</keyword>
<dbReference type="AlphaFoldDB" id="A0AAX0S7F4"/>
<dbReference type="Proteomes" id="UP000220106">
    <property type="component" value="Unassembled WGS sequence"/>
</dbReference>